<name>G2KT77_MICAA</name>
<dbReference type="InterPro" id="IPR003770">
    <property type="entry name" value="MLTG-like"/>
</dbReference>
<keyword evidence="3 7" id="KW-1133">Transmembrane helix</keyword>
<dbReference type="HOGENOM" id="CLU_025574_0_0_5"/>
<comment type="subcellular location">
    <subcellularLocation>
        <location evidence="7">Cell inner membrane</location>
        <topology evidence="7">Single-pass membrane protein</topology>
    </subcellularLocation>
</comment>
<dbReference type="EC" id="4.2.2.29" evidence="7"/>
<dbReference type="KEGG" id="mai:MICA_2318"/>
<comment type="similarity">
    <text evidence="7">Belongs to the transglycosylase MltG family.</text>
</comment>
<evidence type="ECO:0000256" key="6">
    <source>
        <dbReference type="ARBA" id="ARBA00023316"/>
    </source>
</evidence>
<dbReference type="STRING" id="856793.MICA_2318"/>
<dbReference type="HAMAP" id="MF_02065">
    <property type="entry name" value="MltG"/>
    <property type="match status" value="1"/>
</dbReference>
<dbReference type="eggNOG" id="COG1559">
    <property type="taxonomic scope" value="Bacteria"/>
</dbReference>
<dbReference type="OrthoDB" id="9814591at2"/>
<evidence type="ECO:0000256" key="1">
    <source>
        <dbReference type="ARBA" id="ARBA00022475"/>
    </source>
</evidence>
<evidence type="ECO:0000313" key="8">
    <source>
        <dbReference type="EMBL" id="AEP10621.1"/>
    </source>
</evidence>
<dbReference type="AlphaFoldDB" id="G2KT77"/>
<dbReference type="NCBIfam" id="TIGR00247">
    <property type="entry name" value="endolytic transglycosylase MltG"/>
    <property type="match status" value="1"/>
</dbReference>
<proteinExistence type="inferred from homology"/>
<dbReference type="GO" id="GO:0009252">
    <property type="term" value="P:peptidoglycan biosynthetic process"/>
    <property type="evidence" value="ECO:0007669"/>
    <property type="project" value="UniProtKB-UniRule"/>
</dbReference>
<dbReference type="GO" id="GO:0005886">
    <property type="term" value="C:plasma membrane"/>
    <property type="evidence" value="ECO:0007669"/>
    <property type="project" value="UniProtKB-SubCell"/>
</dbReference>
<dbReference type="Gene3D" id="3.30.160.60">
    <property type="entry name" value="Classic Zinc Finger"/>
    <property type="match status" value="1"/>
</dbReference>
<evidence type="ECO:0000256" key="3">
    <source>
        <dbReference type="ARBA" id="ARBA00022989"/>
    </source>
</evidence>
<accession>G2KT77</accession>
<evidence type="ECO:0000256" key="7">
    <source>
        <dbReference type="HAMAP-Rule" id="MF_02065"/>
    </source>
</evidence>
<keyword evidence="5 7" id="KW-0456">Lyase</keyword>
<reference evidence="8 9" key="1">
    <citation type="journal article" date="2011" name="BMC Genomics">
        <title>Genomic insights into an obligate epibiotic bacterial predator: Micavibrio aeruginosavorus ARL-13.</title>
        <authorList>
            <person name="Wang Z."/>
            <person name="Kadouri D."/>
            <person name="Wu M."/>
        </authorList>
    </citation>
    <scope>NUCLEOTIDE SEQUENCE [LARGE SCALE GENOMIC DNA]</scope>
    <source>
        <strain evidence="8 9">ARL-13</strain>
    </source>
</reference>
<gene>
    <name evidence="7" type="primary">mltG</name>
    <name evidence="8" type="ordered locus">MICA_2318</name>
</gene>
<dbReference type="Pfam" id="PF02618">
    <property type="entry name" value="YceG"/>
    <property type="match status" value="1"/>
</dbReference>
<dbReference type="PANTHER" id="PTHR30518">
    <property type="entry name" value="ENDOLYTIC MUREIN TRANSGLYCOSYLASE"/>
    <property type="match status" value="1"/>
</dbReference>
<dbReference type="Gene3D" id="3.30.1490.480">
    <property type="entry name" value="Endolytic murein transglycosylase"/>
    <property type="match status" value="1"/>
</dbReference>
<keyword evidence="6 7" id="KW-0961">Cell wall biogenesis/degradation</keyword>
<keyword evidence="9" id="KW-1185">Reference proteome</keyword>
<sequence length="345" mass="37704">MAEPSKFQNGFVQFFLGALVLGTTLCVVGGTGAFVYGWSGWTKAGPLQTETSIIIPRGSGVSTIAATLEDQGVIEDALLFKAMARITGHHTNLKAGEYAFAPQISMRSVIDKIERGDVVQRRVTVPEGLTSHQIVKIVNGTDGLSGTITDIPAEGSLLPETYSFLKDQDRTEIITQMQTAMTDAITQMWPTRDPGLPFDTIEQAVTLASIVEKETGIGDERKRVAGVFINRLRMNMPLQSDPTVIYAITKGDMKDDGMGPLGRRLLRKDLTDTDSPYNTYKYPGLPPGPIANPGKASIDAVLHPEQHNYIYFVADGEGGHVFARTLTEHQNNVNEWRKVRKAKGK</sequence>
<dbReference type="PANTHER" id="PTHR30518:SF2">
    <property type="entry name" value="ENDOLYTIC MUREIN TRANSGLYCOSYLASE"/>
    <property type="match status" value="1"/>
</dbReference>
<evidence type="ECO:0000256" key="5">
    <source>
        <dbReference type="ARBA" id="ARBA00023239"/>
    </source>
</evidence>
<dbReference type="EMBL" id="CP002382">
    <property type="protein sequence ID" value="AEP10621.1"/>
    <property type="molecule type" value="Genomic_DNA"/>
</dbReference>
<dbReference type="GO" id="GO:0008932">
    <property type="term" value="F:lytic endotransglycosylase activity"/>
    <property type="evidence" value="ECO:0007669"/>
    <property type="project" value="UniProtKB-UniRule"/>
</dbReference>
<protein>
    <recommendedName>
        <fullName evidence="7">Endolytic murein transglycosylase</fullName>
        <ecNumber evidence="7">4.2.2.29</ecNumber>
    </recommendedName>
    <alternativeName>
        <fullName evidence="7">Peptidoglycan lytic transglycosylase</fullName>
    </alternativeName>
    <alternativeName>
        <fullName evidence="7">Peptidoglycan polymerization terminase</fullName>
    </alternativeName>
</protein>
<keyword evidence="1 7" id="KW-1003">Cell membrane</keyword>
<dbReference type="GO" id="GO:0071555">
    <property type="term" value="P:cell wall organization"/>
    <property type="evidence" value="ECO:0007669"/>
    <property type="project" value="UniProtKB-KW"/>
</dbReference>
<dbReference type="CDD" id="cd08010">
    <property type="entry name" value="MltG_like"/>
    <property type="match status" value="1"/>
</dbReference>
<keyword evidence="4 7" id="KW-0472">Membrane</keyword>
<organism evidence="8 9">
    <name type="scientific">Micavibrio aeruginosavorus (strain ARL-13)</name>
    <dbReference type="NCBI Taxonomy" id="856793"/>
    <lineage>
        <taxon>Bacteria</taxon>
        <taxon>Pseudomonadati</taxon>
        <taxon>Bdellovibrionota</taxon>
        <taxon>Bdellovibrionia</taxon>
        <taxon>Bdellovibrionales</taxon>
        <taxon>Pseudobdellovibrionaceae</taxon>
        <taxon>Micavibrio</taxon>
    </lineage>
</organism>
<comment type="catalytic activity">
    <reaction evidence="7">
        <text>a peptidoglycan chain = a peptidoglycan chain with N-acetyl-1,6-anhydromuramyl-[peptide] at the reducing end + a peptidoglycan chain with N-acetylglucosamine at the non-reducing end.</text>
        <dbReference type="EC" id="4.2.2.29"/>
    </reaction>
</comment>
<comment type="function">
    <text evidence="7">Functions as a peptidoglycan terminase that cleaves nascent peptidoglycan strands endolytically to terminate their elongation.</text>
</comment>
<dbReference type="RefSeq" id="WP_014103844.1">
    <property type="nucleotide sequence ID" value="NC_016026.1"/>
</dbReference>
<feature type="transmembrane region" description="Helical" evidence="7">
    <location>
        <begin position="12"/>
        <end position="38"/>
    </location>
</feature>
<keyword evidence="7" id="KW-0997">Cell inner membrane</keyword>
<dbReference type="Proteomes" id="UP000009286">
    <property type="component" value="Chromosome"/>
</dbReference>
<keyword evidence="2 7" id="KW-0812">Transmembrane</keyword>
<feature type="site" description="Important for catalytic activity" evidence="7">
    <location>
        <position position="214"/>
    </location>
</feature>
<evidence type="ECO:0000313" key="9">
    <source>
        <dbReference type="Proteomes" id="UP000009286"/>
    </source>
</evidence>
<evidence type="ECO:0000256" key="4">
    <source>
        <dbReference type="ARBA" id="ARBA00023136"/>
    </source>
</evidence>
<evidence type="ECO:0000256" key="2">
    <source>
        <dbReference type="ARBA" id="ARBA00022692"/>
    </source>
</evidence>